<dbReference type="Proteomes" id="UP000305948">
    <property type="component" value="Unassembled WGS sequence"/>
</dbReference>
<feature type="region of interest" description="Disordered" evidence="1">
    <location>
        <begin position="158"/>
        <end position="180"/>
    </location>
</feature>
<name>A0A5C3NKJ4_9AGAM</name>
<evidence type="ECO:0000313" key="3">
    <source>
        <dbReference type="Proteomes" id="UP000305948"/>
    </source>
</evidence>
<reference evidence="2 3" key="1">
    <citation type="journal article" date="2019" name="Nat. Ecol. Evol.">
        <title>Megaphylogeny resolves global patterns of mushroom evolution.</title>
        <authorList>
            <person name="Varga T."/>
            <person name="Krizsan K."/>
            <person name="Foldi C."/>
            <person name="Dima B."/>
            <person name="Sanchez-Garcia M."/>
            <person name="Sanchez-Ramirez S."/>
            <person name="Szollosi G.J."/>
            <person name="Szarkandi J.G."/>
            <person name="Papp V."/>
            <person name="Albert L."/>
            <person name="Andreopoulos W."/>
            <person name="Angelini C."/>
            <person name="Antonin V."/>
            <person name="Barry K.W."/>
            <person name="Bougher N.L."/>
            <person name="Buchanan P."/>
            <person name="Buyck B."/>
            <person name="Bense V."/>
            <person name="Catcheside P."/>
            <person name="Chovatia M."/>
            <person name="Cooper J."/>
            <person name="Damon W."/>
            <person name="Desjardin D."/>
            <person name="Finy P."/>
            <person name="Geml J."/>
            <person name="Haridas S."/>
            <person name="Hughes K."/>
            <person name="Justo A."/>
            <person name="Karasinski D."/>
            <person name="Kautmanova I."/>
            <person name="Kiss B."/>
            <person name="Kocsube S."/>
            <person name="Kotiranta H."/>
            <person name="LaButti K.M."/>
            <person name="Lechner B.E."/>
            <person name="Liimatainen K."/>
            <person name="Lipzen A."/>
            <person name="Lukacs Z."/>
            <person name="Mihaltcheva S."/>
            <person name="Morgado L.N."/>
            <person name="Niskanen T."/>
            <person name="Noordeloos M.E."/>
            <person name="Ohm R.A."/>
            <person name="Ortiz-Santana B."/>
            <person name="Ovrebo C."/>
            <person name="Racz N."/>
            <person name="Riley R."/>
            <person name="Savchenko A."/>
            <person name="Shiryaev A."/>
            <person name="Soop K."/>
            <person name="Spirin V."/>
            <person name="Szebenyi C."/>
            <person name="Tomsovsky M."/>
            <person name="Tulloss R.E."/>
            <person name="Uehling J."/>
            <person name="Grigoriev I.V."/>
            <person name="Vagvolgyi C."/>
            <person name="Papp T."/>
            <person name="Martin F.M."/>
            <person name="Miettinen O."/>
            <person name="Hibbett D.S."/>
            <person name="Nagy L.G."/>
        </authorList>
    </citation>
    <scope>NUCLEOTIDE SEQUENCE [LARGE SCALE GENOMIC DNA]</scope>
    <source>
        <strain evidence="2 3">OMC1185</strain>
    </source>
</reference>
<proteinExistence type="predicted"/>
<feature type="compositionally biased region" description="Basic and acidic residues" evidence="1">
    <location>
        <begin position="160"/>
        <end position="180"/>
    </location>
</feature>
<dbReference type="OrthoDB" id="3262473at2759"/>
<dbReference type="EMBL" id="ML213503">
    <property type="protein sequence ID" value="TFK57427.1"/>
    <property type="molecule type" value="Genomic_DNA"/>
</dbReference>
<evidence type="ECO:0000313" key="2">
    <source>
        <dbReference type="EMBL" id="TFK57427.1"/>
    </source>
</evidence>
<evidence type="ECO:0000256" key="1">
    <source>
        <dbReference type="SAM" id="MobiDB-lite"/>
    </source>
</evidence>
<keyword evidence="3" id="KW-1185">Reference proteome</keyword>
<feature type="compositionally biased region" description="Acidic residues" evidence="1">
    <location>
        <begin position="59"/>
        <end position="72"/>
    </location>
</feature>
<feature type="region of interest" description="Disordered" evidence="1">
    <location>
        <begin position="1"/>
        <end position="89"/>
    </location>
</feature>
<gene>
    <name evidence="2" type="ORF">OE88DRAFT_1722316</name>
</gene>
<protein>
    <submittedName>
        <fullName evidence="2">Uncharacterized protein</fullName>
    </submittedName>
</protein>
<sequence length="208" mass="23488">MLKRSRPLTPPPQPEEPPSLPLPVPGPSSIEYYQRDAKRRRTVAPSLDGQARGWSGSSLDDEEDEEDWEQDENDGRGAEASLETSKQYQAPNSLLHDLHAEYQHRMLFSSPPASSSRHVPGQMSPYSPQPHTTHAAKRNAPYLLERPVMTEMNGHLQRSTAEHMGKGGLDRVEEQRVKERYEESNRLLRSLFLNRRRESPEASGGPSS</sequence>
<organism evidence="2 3">
    <name type="scientific">Heliocybe sulcata</name>
    <dbReference type="NCBI Taxonomy" id="5364"/>
    <lineage>
        <taxon>Eukaryota</taxon>
        <taxon>Fungi</taxon>
        <taxon>Dikarya</taxon>
        <taxon>Basidiomycota</taxon>
        <taxon>Agaricomycotina</taxon>
        <taxon>Agaricomycetes</taxon>
        <taxon>Gloeophyllales</taxon>
        <taxon>Gloeophyllaceae</taxon>
        <taxon>Heliocybe</taxon>
    </lineage>
</organism>
<dbReference type="AlphaFoldDB" id="A0A5C3NKJ4"/>
<feature type="compositionally biased region" description="Pro residues" evidence="1">
    <location>
        <begin position="8"/>
        <end position="26"/>
    </location>
</feature>
<feature type="region of interest" description="Disordered" evidence="1">
    <location>
        <begin position="109"/>
        <end position="135"/>
    </location>
</feature>
<accession>A0A5C3NKJ4</accession>